<accession>A0A7G1GXK4</accession>
<evidence type="ECO:0000256" key="6">
    <source>
        <dbReference type="ARBA" id="ARBA00022825"/>
    </source>
</evidence>
<dbReference type="GO" id="GO:0019076">
    <property type="term" value="P:viral release from host cell"/>
    <property type="evidence" value="ECO:0007669"/>
    <property type="project" value="UniProtKB-UniRule"/>
</dbReference>
<feature type="region of interest" description="Interaction with major capsid protein" evidence="9">
    <location>
        <begin position="576"/>
        <end position="596"/>
    </location>
</feature>
<keyword evidence="2 9" id="KW-1048">Host nucleus</keyword>
<evidence type="ECO:0000256" key="5">
    <source>
        <dbReference type="ARBA" id="ARBA00022801"/>
    </source>
</evidence>
<feature type="chain" id="PRO_5029054348" description="Assemblin" evidence="9">
    <location>
        <begin position="1"/>
        <end position="238"/>
    </location>
</feature>
<dbReference type="SUPFAM" id="SSF50789">
    <property type="entry name" value="Herpes virus serine proteinase, assemblin"/>
    <property type="match status" value="1"/>
</dbReference>
<sequence>MGEYINDDNHPIYVAGYLALYDMGDTGELTLTRAAVQAALPPASILPINIDHKSKCIIGAVLSIVDDPKGPFFLGMINCPQLGNVLSSSVNADFFGPKKNKLSKVEQLLYLVSNYLPSASLSSRKLFPGEDPDDTLFAHVALCVIGKRVGTIVTYDITPEAAIAPFKHLSSNSSTSLLTQASETELKLSSTQWNLNEKLLTQALLSTAVNNMLLKDRWELVSNRRKEAGITGHVYLQASAQFGLVDGNDVLTGAEFGETTDSGAIEKGNTDSVVCHSNSNSARLISDFCVAQQLKETIAMASQNTPISSKTSANSDYILVPSAQYNQLIVSQHAQQVPIPHMPYTQPASMVAPHMLAPYSSPVPSHISAYNYPTHHSNLEAQISALVGALTAERKSFKPGDFSETFQRSPQYSHDRRFSRKRKYDWEVNNQRDDFDHIYYPGEHPPKFSSRISDPLTDLIGAVSSLQQEITQLRSLQRGSIKPDSGNQHMFVHPQQQIQYQIPPQIITAPVPQQSTSCNPPIAHPVLPPQPVPVDAQTKPSLSTTYVESGQVDITAQQKPKTSNYTATIDASSIASLNTCVRDDADIFVSQMMNSR</sequence>
<feature type="active site" description="Charge relay system" evidence="9">
    <location>
        <position position="52"/>
    </location>
</feature>
<evidence type="ECO:0000256" key="4">
    <source>
        <dbReference type="ARBA" id="ARBA00022670"/>
    </source>
</evidence>
<keyword evidence="3 9" id="KW-1188">Viral release from host cell</keyword>
<evidence type="ECO:0000256" key="1">
    <source>
        <dbReference type="ARBA" id="ARBA00022553"/>
    </source>
</evidence>
<dbReference type="GO" id="GO:0004252">
    <property type="term" value="F:serine-type endopeptidase activity"/>
    <property type="evidence" value="ECO:0007669"/>
    <property type="project" value="UniProtKB-UniRule"/>
</dbReference>
<keyword evidence="6 9" id="KW-0720">Serine protease</keyword>
<evidence type="ECO:0000256" key="3">
    <source>
        <dbReference type="ARBA" id="ARBA00022612"/>
    </source>
</evidence>
<comment type="subcellular location">
    <molecule>Assembly protein</molecule>
    <subcellularLocation>
        <location evidence="9">Host nucleus</location>
    </subcellularLocation>
</comment>
<dbReference type="InterPro" id="IPR035443">
    <property type="entry name" value="Herpes_virus_sf"/>
</dbReference>
<keyword evidence="1 9" id="KW-0597">Phosphoprotein</keyword>
<dbReference type="GO" id="GO:0042025">
    <property type="term" value="C:host cell nucleus"/>
    <property type="evidence" value="ECO:0007669"/>
    <property type="project" value="UniProtKB-SubCell"/>
</dbReference>
<dbReference type="InterPro" id="IPR001847">
    <property type="entry name" value="Peptidase_S21"/>
</dbReference>
<feature type="active site" description="Charge relay system" evidence="9">
    <location>
        <position position="120"/>
    </location>
</feature>
<comment type="subunit">
    <molecule>Assemblin</molecule>
    <text evidence="9">Exists in a monomer-dimer equilibrium with the dimer being the active species.</text>
</comment>
<comment type="subunit">
    <molecule>Capsid scaffolding protein</molecule>
    <text evidence="9">Homomultimer. Interacts with major capsid protein.</text>
</comment>
<comment type="PTM">
    <text evidence="9">Capsid scaffolding protein: Capsid scaffolding protein is cleaved by assemblin after formation of the spherical procapsid. As a result, the capsid obtains its mature, icosahedral shape. Cleavages occur at two or more sites: release (R-site) and maturation (M-site).</text>
</comment>
<dbReference type="GO" id="GO:0006508">
    <property type="term" value="P:proteolysis"/>
    <property type="evidence" value="ECO:0007669"/>
    <property type="project" value="UniProtKB-KW"/>
</dbReference>
<name>A0A7G1GXK4_9ALPH</name>
<comment type="caution">
    <text evidence="9">Lacks conserved residue(s) required for the propagation of feature annotation.</text>
</comment>
<feature type="active site" description="Charge relay system" evidence="9">
    <location>
        <position position="139"/>
    </location>
</feature>
<feature type="site" description="Cleavage; by assemblin; Tail site" evidence="9">
    <location>
        <begin position="571"/>
        <end position="572"/>
    </location>
</feature>
<comment type="function">
    <text evidence="9">Assemblin: Protease that plays an essential role in virion assembly within the nucleus. Catalyzes the cleavage of the assembly protein after formation of the spherical procapsid. By that cleavage, the capsid matures and gains its icosahedral shape. The cleavage sites seem to include -Ala-Ser-, -Ala-Ala-, as well as Ala-Thr bonds. Assemblin and cleavages products are evicted from the capsid before or during DNA packaging.</text>
</comment>
<comment type="function">
    <text evidence="9">Capsid scaffolding protein: Acts as a scaffold protein by binding major capsid protein in the cytoplasm, inducing the nuclear localization of both proteins. Multimerizes in the nucleus such as major capsid protein forms the icosahedral T=16 capsid. Autocatalytic cleavage releases the assembly protein, and subsequently abolishes interaction with major capsid protein. Cleavages products are evicted from the capsid before or during DNA packaging.</text>
</comment>
<comment type="subcellular location">
    <molecule>Capsid scaffolding protein</molecule>
    <subcellularLocation>
        <location evidence="9">Host cytoplasm</location>
    </subcellularLocation>
</comment>
<evidence type="ECO:0000313" key="10">
    <source>
        <dbReference type="EMBL" id="BCB65318.1"/>
    </source>
</evidence>
<dbReference type="GO" id="GO:0039708">
    <property type="term" value="P:nuclear capsid assembly"/>
    <property type="evidence" value="ECO:0007669"/>
    <property type="project" value="UniProtKB-ARBA"/>
</dbReference>
<dbReference type="GO" id="GO:0030430">
    <property type="term" value="C:host cell cytoplasm"/>
    <property type="evidence" value="ECO:0007669"/>
    <property type="project" value="UniProtKB-SubCell"/>
</dbReference>
<keyword evidence="7 9" id="KW-0118">Viral capsid assembly</keyword>
<comment type="similarity">
    <text evidence="9">Belongs to the herpesviridae capsid scaffolding protein family.</text>
</comment>
<feature type="chain" id="PRO_5029054346" description="Capsid scaffolding protein" evidence="9">
    <location>
        <begin position="1"/>
        <end position="596"/>
    </location>
</feature>
<evidence type="ECO:0000256" key="9">
    <source>
        <dbReference type="HAMAP-Rule" id="MF_04008"/>
    </source>
</evidence>
<dbReference type="Pfam" id="PF00716">
    <property type="entry name" value="Peptidase_S21"/>
    <property type="match status" value="1"/>
</dbReference>
<dbReference type="Gene3D" id="3.20.16.10">
    <property type="entry name" value="Herpesvirus/Caudovirus protease domain"/>
    <property type="match status" value="1"/>
</dbReference>
<gene>
    <name evidence="10" type="primary">UL26</name>
</gene>
<dbReference type="EC" id="3.4.21.97" evidence="9"/>
<comment type="catalytic activity">
    <reaction evidence="9">
        <text>Cleaves -Ala-|-Ser- and -Ala-|-Ala- bonds in the scaffold protein.</text>
        <dbReference type="EC" id="3.4.21.97"/>
    </reaction>
</comment>
<keyword evidence="8 9" id="KW-1035">Host cytoplasm</keyword>
<evidence type="ECO:0000256" key="2">
    <source>
        <dbReference type="ARBA" id="ARBA00022562"/>
    </source>
</evidence>
<dbReference type="GO" id="GO:0042802">
    <property type="term" value="F:identical protein binding"/>
    <property type="evidence" value="ECO:0007669"/>
    <property type="project" value="UniProtKB-UniRule"/>
</dbReference>
<proteinExistence type="inferred from homology"/>
<dbReference type="PRINTS" id="PR00236">
    <property type="entry name" value="HSVCAPSIDP40"/>
</dbReference>
<organism evidence="10">
    <name type="scientific">Walrus alphaherpesvirus 1</name>
    <dbReference type="NCBI Taxonomy" id="2717850"/>
    <lineage>
        <taxon>Viruses</taxon>
        <taxon>Duplodnaviria</taxon>
        <taxon>Heunggongvirae</taxon>
        <taxon>Peploviricota</taxon>
        <taxon>Herviviricetes</taxon>
        <taxon>Herpesvirales</taxon>
        <taxon>Orthoherpesviridae</taxon>
        <taxon>Alphaherpesvirinae</taxon>
    </lineage>
</organism>
<feature type="site" description="Cleavage; by assemblin; Release site" evidence="9">
    <location>
        <begin position="238"/>
        <end position="239"/>
    </location>
</feature>
<reference evidence="10" key="1">
    <citation type="submission" date="2020-03" db="EMBL/GenBank/DDBJ databases">
        <title>Detection of a Novel Herpesvirus in Liver from a Walrus died at 11-Month-old.</title>
        <authorList>
            <person name="Oba M."/>
            <person name="Sumiya B."/>
            <person name="Nanako O."/>
            <person name="Kaixin L."/>
            <person name="Yukie K."/>
            <person name="Yoshio K."/>
            <person name="Makoto H."/>
            <person name="Shinji M."/>
            <person name="Testuya M."/>
        </authorList>
    </citation>
    <scope>NUCLEOTIDE SEQUENCE</scope>
</reference>
<evidence type="ECO:0000256" key="7">
    <source>
        <dbReference type="ARBA" id="ARBA00022950"/>
    </source>
</evidence>
<dbReference type="EMBL" id="LC532169">
    <property type="protein sequence ID" value="BCB65318.1"/>
    <property type="molecule type" value="Genomic_DNA"/>
</dbReference>
<comment type="subunit">
    <molecule>Assembly protein</molecule>
    <text evidence="9">Homomultimer. Interacts with major capsid protein.</text>
</comment>
<keyword evidence="4 9" id="KW-0645">Protease</keyword>
<feature type="chain" id="PRO_5029054350" description="Assembly protein" evidence="9">
    <location>
        <begin position="239"/>
        <end position="596"/>
    </location>
</feature>
<keyword evidence="5 9" id="KW-0378">Hydrolase</keyword>
<comment type="function">
    <text evidence="9">Assembly protein: Plays a major role in capsid assembly. Acts as a scaffold protein by binding major capsid protein. Multimerizes in the nucleus such as major capsid protein forms the icosahedral T=16 capsid. Cleaved by assemblin after capsid completion. The cleavages products are evicted from the capsid before or during DNA packaging.</text>
</comment>
<dbReference type="HAMAP" id="MF_04008">
    <property type="entry name" value="HSV_SCAF"/>
    <property type="match status" value="1"/>
</dbReference>
<protein>
    <recommendedName>
        <fullName evidence="9">Capsid scaffolding protein</fullName>
    </recommendedName>
    <alternativeName>
        <fullName evidence="9">Protease precursor</fullName>
        <shortName evidence="9">pPR</shortName>
    </alternativeName>
    <component>
        <recommendedName>
            <fullName evidence="9">Assemblin</fullName>
            <ecNumber evidence="9">3.4.21.97</ecNumber>
        </recommendedName>
        <alternativeName>
            <fullName evidence="9">Protease</fullName>
            <shortName evidence="9">Pr</shortName>
        </alternativeName>
    </component>
    <component>
        <recommendedName>
            <fullName evidence="9">Assembly protein</fullName>
            <shortName evidence="9">AP</shortName>
        </recommendedName>
        <alternativeName>
            <fullName evidence="9">Capsid assembly protein</fullName>
        </alternativeName>
    </component>
</protein>
<evidence type="ECO:0000256" key="8">
    <source>
        <dbReference type="ARBA" id="ARBA00023200"/>
    </source>
</evidence>
<comment type="subcellular location">
    <molecule>Assemblin</molecule>
    <subcellularLocation>
        <location evidence="9">Host nucleus</location>
    </subcellularLocation>
</comment>
<comment type="domain">
    <text evidence="9">Region of interaction between pPR and pAP is called Amino conserved domain (ACD). The region of interaction with major capsid protein is called carboxyl conserved domain (CCD).</text>
</comment>